<evidence type="ECO:0000313" key="3">
    <source>
        <dbReference type="EMBL" id="QGT79383.1"/>
    </source>
</evidence>
<feature type="region of interest" description="Disordered" evidence="1">
    <location>
        <begin position="65"/>
        <end position="122"/>
    </location>
</feature>
<dbReference type="Pfam" id="PF13511">
    <property type="entry name" value="DUF4124"/>
    <property type="match status" value="1"/>
</dbReference>
<dbReference type="Proteomes" id="UP000427716">
    <property type="component" value="Chromosome"/>
</dbReference>
<evidence type="ECO:0000313" key="4">
    <source>
        <dbReference type="Proteomes" id="UP000427716"/>
    </source>
</evidence>
<dbReference type="EMBL" id="CP046415">
    <property type="protein sequence ID" value="QGT79383.1"/>
    <property type="molecule type" value="Genomic_DNA"/>
</dbReference>
<dbReference type="KEGG" id="ghl:GM160_11125"/>
<evidence type="ECO:0000259" key="2">
    <source>
        <dbReference type="Pfam" id="PF13511"/>
    </source>
</evidence>
<dbReference type="AlphaFoldDB" id="A0A6I6D5T6"/>
<proteinExistence type="predicted"/>
<accession>A0A6I6D5T6</accession>
<organism evidence="3 4">
    <name type="scientific">Guyparkeria halophila</name>
    <dbReference type="NCBI Taxonomy" id="47960"/>
    <lineage>
        <taxon>Bacteria</taxon>
        <taxon>Pseudomonadati</taxon>
        <taxon>Pseudomonadota</taxon>
        <taxon>Gammaproteobacteria</taxon>
        <taxon>Chromatiales</taxon>
        <taxon>Thioalkalibacteraceae</taxon>
        <taxon>Guyparkeria</taxon>
    </lineage>
</organism>
<name>A0A6I6D5T6_9GAMM</name>
<feature type="compositionally biased region" description="Basic and acidic residues" evidence="1">
    <location>
        <begin position="106"/>
        <end position="117"/>
    </location>
</feature>
<keyword evidence="4" id="KW-1185">Reference proteome</keyword>
<evidence type="ECO:0000256" key="1">
    <source>
        <dbReference type="SAM" id="MobiDB-lite"/>
    </source>
</evidence>
<dbReference type="InterPro" id="IPR025392">
    <property type="entry name" value="DUF4124"/>
</dbReference>
<gene>
    <name evidence="3" type="ORF">GM160_11125</name>
</gene>
<feature type="compositionally biased region" description="Basic and acidic residues" evidence="1">
    <location>
        <begin position="72"/>
        <end position="87"/>
    </location>
</feature>
<sequence length="216" mass="23289">MPMRVVTGRSPHRVHLLWPLLLVLAQPLSAAKIYQYTNSAGETVFTDEPVEGATVHEVEDAPVIPMTPVDMPEPRTDESATTDRAEPSGDVPSYAPAGSGETPDAEDGREAAAREAADEPTGYQHLAIVEPTDGEVASRLQGSITVALVMQPNLRGGDRIRILVDGEARVRDSTGRRHLINGLTPGEHVLVAQIHRDGEVVKESAPVRFQLMLPSQ</sequence>
<protein>
    <submittedName>
        <fullName evidence="3">DUF4124 domain-containing protein</fullName>
    </submittedName>
</protein>
<reference evidence="3 4" key="1">
    <citation type="submission" date="2019-11" db="EMBL/GenBank/DDBJ databases">
        <authorList>
            <person name="Zhang J."/>
            <person name="Sun C."/>
        </authorList>
    </citation>
    <scope>NUCLEOTIDE SEQUENCE [LARGE SCALE GENOMIC DNA]</scope>
    <source>
        <strain evidence="4">sp2</strain>
    </source>
</reference>
<feature type="domain" description="DUF4124" evidence="2">
    <location>
        <begin position="20"/>
        <end position="62"/>
    </location>
</feature>